<feature type="compositionally biased region" description="Pro residues" evidence="2">
    <location>
        <begin position="132"/>
        <end position="147"/>
    </location>
</feature>
<evidence type="ECO:0000256" key="2">
    <source>
        <dbReference type="SAM" id="MobiDB-lite"/>
    </source>
</evidence>
<dbReference type="InParanoid" id="A8N4H7"/>
<evidence type="ECO:0000313" key="3">
    <source>
        <dbReference type="EMBL" id="EAU92067.2"/>
    </source>
</evidence>
<evidence type="ECO:0000313" key="4">
    <source>
        <dbReference type="Proteomes" id="UP000001861"/>
    </source>
</evidence>
<feature type="coiled-coil region" evidence="1">
    <location>
        <begin position="286"/>
        <end position="320"/>
    </location>
</feature>
<dbReference type="OrthoDB" id="3060861at2759"/>
<dbReference type="AlphaFoldDB" id="A8N4H7"/>
<proteinExistence type="predicted"/>
<dbReference type="VEuPathDB" id="FungiDB:CC1G_06054"/>
<dbReference type="Proteomes" id="UP000001861">
    <property type="component" value="Unassembled WGS sequence"/>
</dbReference>
<dbReference type="OMA" id="NGIMRGN"/>
<sequence length="330" mass="36209">MAQTRSKSASPKKKASTPRSPVALGQVKPKPSRKPRQCQRCPGRPLLSTCEHRYRKRSVPAASDNTLPVVHPTNQGPLSTASQPQDPFMQVIDPVLLREDQEVRAQASGGVISGAKMLPASATNALASSSPTAPPSPRAPSTTPPGSPSGMSPLTPRRFSTPPRVVKRTQPSGVNPKWGKVQGAGRGNDVWEVHRVRELKPPIKDQALATRKLERWTVDLISRAEAVSTRTGCWLYLAIQHPSSKTPFTHFTSRKLRNDAASDVELIHKQVRHTMNSLTRGHKRSMFEAEKELEVANAKASSATKRAERAEEELLRLKRILVAQGIRVDE</sequence>
<dbReference type="eggNOG" id="ENOG502R8H9">
    <property type="taxonomic scope" value="Eukaryota"/>
</dbReference>
<reference evidence="3 4" key="1">
    <citation type="journal article" date="2010" name="Proc. Natl. Acad. Sci. U.S.A.">
        <title>Insights into evolution of multicellular fungi from the assembled chromosomes of the mushroom Coprinopsis cinerea (Coprinus cinereus).</title>
        <authorList>
            <person name="Stajich J.E."/>
            <person name="Wilke S.K."/>
            <person name="Ahren D."/>
            <person name="Au C.H."/>
            <person name="Birren B.W."/>
            <person name="Borodovsky M."/>
            <person name="Burns C."/>
            <person name="Canback B."/>
            <person name="Casselton L.A."/>
            <person name="Cheng C.K."/>
            <person name="Deng J."/>
            <person name="Dietrich F.S."/>
            <person name="Fargo D.C."/>
            <person name="Farman M.L."/>
            <person name="Gathman A.C."/>
            <person name="Goldberg J."/>
            <person name="Guigo R."/>
            <person name="Hoegger P.J."/>
            <person name="Hooker J.B."/>
            <person name="Huggins A."/>
            <person name="James T.Y."/>
            <person name="Kamada T."/>
            <person name="Kilaru S."/>
            <person name="Kodira C."/>
            <person name="Kues U."/>
            <person name="Kupfer D."/>
            <person name="Kwan H.S."/>
            <person name="Lomsadze A."/>
            <person name="Li W."/>
            <person name="Lilly W.W."/>
            <person name="Ma L.J."/>
            <person name="Mackey A.J."/>
            <person name="Manning G."/>
            <person name="Martin F."/>
            <person name="Muraguchi H."/>
            <person name="Natvig D.O."/>
            <person name="Palmerini H."/>
            <person name="Ramesh M.A."/>
            <person name="Rehmeyer C.J."/>
            <person name="Roe B.A."/>
            <person name="Shenoy N."/>
            <person name="Stanke M."/>
            <person name="Ter-Hovhannisyan V."/>
            <person name="Tunlid A."/>
            <person name="Velagapudi R."/>
            <person name="Vision T.J."/>
            <person name="Zeng Q."/>
            <person name="Zolan M.E."/>
            <person name="Pukkila P.J."/>
        </authorList>
    </citation>
    <scope>NUCLEOTIDE SEQUENCE [LARGE SCALE GENOMIC DNA]</scope>
    <source>
        <strain evidence="4">Okayama-7 / 130 / ATCC MYA-4618 / FGSC 9003</strain>
    </source>
</reference>
<dbReference type="GeneID" id="6006282"/>
<comment type="caution">
    <text evidence="3">The sequence shown here is derived from an EMBL/GenBank/DDBJ whole genome shotgun (WGS) entry which is preliminary data.</text>
</comment>
<protein>
    <submittedName>
        <fullName evidence="3">Uncharacterized protein</fullName>
    </submittedName>
</protein>
<name>A8N4H7_COPC7</name>
<keyword evidence="1" id="KW-0175">Coiled coil</keyword>
<keyword evidence="4" id="KW-1185">Reference proteome</keyword>
<feature type="region of interest" description="Disordered" evidence="2">
    <location>
        <begin position="1"/>
        <end position="85"/>
    </location>
</feature>
<accession>A8N4H7</accession>
<dbReference type="EMBL" id="AACS02000003">
    <property type="protein sequence ID" value="EAU92067.2"/>
    <property type="molecule type" value="Genomic_DNA"/>
</dbReference>
<dbReference type="KEGG" id="cci:CC1G_06054"/>
<evidence type="ECO:0000256" key="1">
    <source>
        <dbReference type="SAM" id="Coils"/>
    </source>
</evidence>
<feature type="region of interest" description="Disordered" evidence="2">
    <location>
        <begin position="123"/>
        <end position="185"/>
    </location>
</feature>
<gene>
    <name evidence="3" type="ORF">CC1G_06054</name>
</gene>
<feature type="compositionally biased region" description="Polar residues" evidence="2">
    <location>
        <begin position="72"/>
        <end position="85"/>
    </location>
</feature>
<dbReference type="RefSeq" id="XP_001829845.2">
    <property type="nucleotide sequence ID" value="XM_001829793.2"/>
</dbReference>
<organism evidence="3 4">
    <name type="scientific">Coprinopsis cinerea (strain Okayama-7 / 130 / ATCC MYA-4618 / FGSC 9003)</name>
    <name type="common">Inky cap fungus</name>
    <name type="synonym">Hormographiella aspergillata</name>
    <dbReference type="NCBI Taxonomy" id="240176"/>
    <lineage>
        <taxon>Eukaryota</taxon>
        <taxon>Fungi</taxon>
        <taxon>Dikarya</taxon>
        <taxon>Basidiomycota</taxon>
        <taxon>Agaricomycotina</taxon>
        <taxon>Agaricomycetes</taxon>
        <taxon>Agaricomycetidae</taxon>
        <taxon>Agaricales</taxon>
        <taxon>Agaricineae</taxon>
        <taxon>Psathyrellaceae</taxon>
        <taxon>Coprinopsis</taxon>
    </lineage>
</organism>
<dbReference type="HOGENOM" id="CLU_070367_0_0_1"/>